<dbReference type="Proteomes" id="UP001152561">
    <property type="component" value="Unassembled WGS sequence"/>
</dbReference>
<dbReference type="OrthoDB" id="1747796at2759"/>
<comment type="caution">
    <text evidence="1">The sequence shown here is derived from an EMBL/GenBank/DDBJ whole genome shotgun (WGS) entry which is preliminary data.</text>
</comment>
<dbReference type="SUPFAM" id="SSF54001">
    <property type="entry name" value="Cysteine proteinases"/>
    <property type="match status" value="1"/>
</dbReference>
<organism evidence="1 2">
    <name type="scientific">Anisodus acutangulus</name>
    <dbReference type="NCBI Taxonomy" id="402998"/>
    <lineage>
        <taxon>Eukaryota</taxon>
        <taxon>Viridiplantae</taxon>
        <taxon>Streptophyta</taxon>
        <taxon>Embryophyta</taxon>
        <taxon>Tracheophyta</taxon>
        <taxon>Spermatophyta</taxon>
        <taxon>Magnoliopsida</taxon>
        <taxon>eudicotyledons</taxon>
        <taxon>Gunneridae</taxon>
        <taxon>Pentapetalae</taxon>
        <taxon>asterids</taxon>
        <taxon>lamiids</taxon>
        <taxon>Solanales</taxon>
        <taxon>Solanaceae</taxon>
        <taxon>Solanoideae</taxon>
        <taxon>Hyoscyameae</taxon>
        <taxon>Anisodus</taxon>
    </lineage>
</organism>
<reference evidence="2" key="1">
    <citation type="journal article" date="2023" name="Proc. Natl. Acad. Sci. U.S.A.">
        <title>Genomic and structural basis for evolution of tropane alkaloid biosynthesis.</title>
        <authorList>
            <person name="Wanga Y.-J."/>
            <person name="Taina T."/>
            <person name="Yua J.-Y."/>
            <person name="Lia J."/>
            <person name="Xua B."/>
            <person name="Chenc J."/>
            <person name="D'Auriad J.C."/>
            <person name="Huanga J.-P."/>
            <person name="Huanga S.-X."/>
        </authorList>
    </citation>
    <scope>NUCLEOTIDE SEQUENCE [LARGE SCALE GENOMIC DNA]</scope>
    <source>
        <strain evidence="2">cv. KIB-2019</strain>
    </source>
</reference>
<dbReference type="InterPro" id="IPR036959">
    <property type="entry name" value="Peptidase_C12_UCH_sf"/>
</dbReference>
<dbReference type="GO" id="GO:0004843">
    <property type="term" value="F:cysteine-type deubiquitinase activity"/>
    <property type="evidence" value="ECO:0007669"/>
    <property type="project" value="InterPro"/>
</dbReference>
<evidence type="ECO:0000313" key="2">
    <source>
        <dbReference type="Proteomes" id="UP001152561"/>
    </source>
</evidence>
<protein>
    <submittedName>
        <fullName evidence="1">Uncharacterized protein</fullName>
    </submittedName>
</protein>
<evidence type="ECO:0000313" key="1">
    <source>
        <dbReference type="EMBL" id="KAJ8557944.1"/>
    </source>
</evidence>
<accession>A0A9Q1MFM1</accession>
<dbReference type="AlphaFoldDB" id="A0A9Q1MFM1"/>
<name>A0A9Q1MFM1_9SOLA</name>
<dbReference type="InterPro" id="IPR038765">
    <property type="entry name" value="Papain-like_cys_pep_sf"/>
</dbReference>
<dbReference type="GO" id="GO:0006511">
    <property type="term" value="P:ubiquitin-dependent protein catabolic process"/>
    <property type="evidence" value="ECO:0007669"/>
    <property type="project" value="InterPro"/>
</dbReference>
<gene>
    <name evidence="1" type="ORF">K7X08_004710</name>
</gene>
<proteinExistence type="predicted"/>
<dbReference type="Gene3D" id="3.40.532.10">
    <property type="entry name" value="Peptidase C12, ubiquitin carboxyl-terminal hydrolase"/>
    <property type="match status" value="1"/>
</dbReference>
<keyword evidence="2" id="KW-1185">Reference proteome</keyword>
<dbReference type="EMBL" id="JAJAGQ010000007">
    <property type="protein sequence ID" value="KAJ8557944.1"/>
    <property type="molecule type" value="Genomic_DNA"/>
</dbReference>
<sequence length="86" mass="10050">MAESSCAKRWLPLEANPDVMNQVEKHLIKIYINGSLNHERLKEEEKPVLAVLFLYPLTPQSEARIKLNSETKLNWMTILYIFTHVL</sequence>